<dbReference type="InterPro" id="IPR044750">
    <property type="entry name" value="C2_SRC2/BAP"/>
</dbReference>
<keyword evidence="4" id="KW-1185">Reference proteome</keyword>
<organism evidence="3 4">
    <name type="scientific">Thlaspi arvense</name>
    <name type="common">Field penny-cress</name>
    <dbReference type="NCBI Taxonomy" id="13288"/>
    <lineage>
        <taxon>Eukaryota</taxon>
        <taxon>Viridiplantae</taxon>
        <taxon>Streptophyta</taxon>
        <taxon>Embryophyta</taxon>
        <taxon>Tracheophyta</taxon>
        <taxon>Spermatophyta</taxon>
        <taxon>Magnoliopsida</taxon>
        <taxon>eudicotyledons</taxon>
        <taxon>Gunneridae</taxon>
        <taxon>Pentapetalae</taxon>
        <taxon>rosids</taxon>
        <taxon>malvids</taxon>
        <taxon>Brassicales</taxon>
        <taxon>Brassicaceae</taxon>
        <taxon>Thlaspideae</taxon>
        <taxon>Thlaspi</taxon>
    </lineage>
</organism>
<accession>A0AAU9T4Q9</accession>
<proteinExistence type="predicted"/>
<dbReference type="InterPro" id="IPR000008">
    <property type="entry name" value="C2_dom"/>
</dbReference>
<evidence type="ECO:0000256" key="1">
    <source>
        <dbReference type="SAM" id="MobiDB-lite"/>
    </source>
</evidence>
<protein>
    <recommendedName>
        <fullName evidence="2">C2 domain-containing protein</fullName>
    </recommendedName>
</protein>
<dbReference type="Gene3D" id="2.60.40.150">
    <property type="entry name" value="C2 domain"/>
    <property type="match status" value="1"/>
</dbReference>
<dbReference type="PANTHER" id="PTHR32246">
    <property type="entry name" value="INGRESSION PROTEIN FIC1"/>
    <property type="match status" value="1"/>
</dbReference>
<name>A0AAU9T4Q9_THLAR</name>
<feature type="domain" description="C2" evidence="2">
    <location>
        <begin position="1"/>
        <end position="116"/>
    </location>
</feature>
<dbReference type="CDD" id="cd04051">
    <property type="entry name" value="C2_SRC2_like"/>
    <property type="match status" value="1"/>
</dbReference>
<sequence length="299" mass="32557">MANLTLELIINSANNLKDVNLITKMDVYAVATIYGDDTQKNQKMKTAIDHSGGPNPTWNHGVKFSVNERLARDGRLTLVIILISRRHVLGDKDIGGVNIPLLELLDSITPSTNGDGNGKEMTFVTYQVKSPSGKRKGNLTFSYRFNTPPIRPDSPAIAHPPPPSRLGYSSASPLSQIERSPSARLEPLVEYPQLSQPPHQKYSDHQKLPDSAGSRFDPLPISYGAGSLPYQKPGYAYHHAPPQQSCYANFAPSAPNHHGYGQNVYAPPSPAGYGHGYPSPQQPRGLGLGLDWGLGFWVG</sequence>
<dbReference type="SMART" id="SM00239">
    <property type="entry name" value="C2"/>
    <property type="match status" value="1"/>
</dbReference>
<dbReference type="Pfam" id="PF00168">
    <property type="entry name" value="C2"/>
    <property type="match status" value="1"/>
</dbReference>
<dbReference type="AlphaFoldDB" id="A0AAU9T4Q9"/>
<dbReference type="Proteomes" id="UP000836841">
    <property type="component" value="Chromosome 7"/>
</dbReference>
<feature type="compositionally biased region" description="Polar residues" evidence="1">
    <location>
        <begin position="167"/>
        <end position="179"/>
    </location>
</feature>
<dbReference type="EMBL" id="OU466863">
    <property type="protein sequence ID" value="CAH2078972.1"/>
    <property type="molecule type" value="Genomic_DNA"/>
</dbReference>
<evidence type="ECO:0000313" key="3">
    <source>
        <dbReference type="EMBL" id="CAH2078972.1"/>
    </source>
</evidence>
<dbReference type="PROSITE" id="PS50004">
    <property type="entry name" value="C2"/>
    <property type="match status" value="1"/>
</dbReference>
<evidence type="ECO:0000259" key="2">
    <source>
        <dbReference type="PROSITE" id="PS50004"/>
    </source>
</evidence>
<dbReference type="InterPro" id="IPR035892">
    <property type="entry name" value="C2_domain_sf"/>
</dbReference>
<feature type="region of interest" description="Disordered" evidence="1">
    <location>
        <begin position="194"/>
        <end position="216"/>
    </location>
</feature>
<dbReference type="SUPFAM" id="SSF49562">
    <property type="entry name" value="C2 domain (Calcium/lipid-binding domain, CaLB)"/>
    <property type="match status" value="1"/>
</dbReference>
<evidence type="ECO:0000313" key="4">
    <source>
        <dbReference type="Proteomes" id="UP000836841"/>
    </source>
</evidence>
<gene>
    <name evidence="3" type="ORF">TAV2_LOCUS24689</name>
</gene>
<dbReference type="GO" id="GO:0006952">
    <property type="term" value="P:defense response"/>
    <property type="evidence" value="ECO:0007669"/>
    <property type="project" value="InterPro"/>
</dbReference>
<feature type="region of interest" description="Disordered" evidence="1">
    <location>
        <begin position="150"/>
        <end position="179"/>
    </location>
</feature>
<dbReference type="PANTHER" id="PTHR32246:SF130">
    <property type="entry name" value="CALCIUM-DEPENDENT LIPID-BINDING (CALB DOMAIN) FAMILY PROTEIN"/>
    <property type="match status" value="1"/>
</dbReference>
<reference evidence="3 4" key="1">
    <citation type="submission" date="2022-03" db="EMBL/GenBank/DDBJ databases">
        <authorList>
            <person name="Nunn A."/>
            <person name="Chopra R."/>
            <person name="Nunn A."/>
            <person name="Contreras Garrido A."/>
        </authorList>
    </citation>
    <scope>NUCLEOTIDE SEQUENCE [LARGE SCALE GENOMIC DNA]</scope>
</reference>